<dbReference type="EMBL" id="CAUYUE010000010">
    <property type="protein sequence ID" value="CAK0784071.1"/>
    <property type="molecule type" value="Genomic_DNA"/>
</dbReference>
<evidence type="ECO:0000313" key="4">
    <source>
        <dbReference type="Proteomes" id="UP001314263"/>
    </source>
</evidence>
<organism evidence="3 4">
    <name type="scientific">Coccomyxa viridis</name>
    <dbReference type="NCBI Taxonomy" id="1274662"/>
    <lineage>
        <taxon>Eukaryota</taxon>
        <taxon>Viridiplantae</taxon>
        <taxon>Chlorophyta</taxon>
        <taxon>core chlorophytes</taxon>
        <taxon>Trebouxiophyceae</taxon>
        <taxon>Trebouxiophyceae incertae sedis</taxon>
        <taxon>Coccomyxaceae</taxon>
        <taxon>Coccomyxa</taxon>
    </lineage>
</organism>
<accession>A0AAV1IBG9</accession>
<evidence type="ECO:0000313" key="3">
    <source>
        <dbReference type="EMBL" id="CAK0784071.1"/>
    </source>
</evidence>
<keyword evidence="4" id="KW-1185">Reference proteome</keyword>
<feature type="region of interest" description="Disordered" evidence="1">
    <location>
        <begin position="40"/>
        <end position="62"/>
    </location>
</feature>
<reference evidence="3 4" key="1">
    <citation type="submission" date="2023-10" db="EMBL/GenBank/DDBJ databases">
        <authorList>
            <person name="Maclean D."/>
            <person name="Macfadyen A."/>
        </authorList>
    </citation>
    <scope>NUCLEOTIDE SEQUENCE [LARGE SCALE GENOMIC DNA]</scope>
</reference>
<keyword evidence="2" id="KW-1133">Transmembrane helix</keyword>
<feature type="transmembrane region" description="Helical" evidence="2">
    <location>
        <begin position="261"/>
        <end position="281"/>
    </location>
</feature>
<feature type="region of interest" description="Disordered" evidence="1">
    <location>
        <begin position="205"/>
        <end position="234"/>
    </location>
</feature>
<keyword evidence="2" id="KW-0812">Transmembrane</keyword>
<proteinExistence type="predicted"/>
<sequence length="295" mass="32069">MNFATAQPRQLYRESCCYGISVPRSKATFTTCSAPFSVQHSNRPLDSKRRHEGPCGPAHRQRGCISASASTRRQNVAPCRAVETQRGGISGFAEEAYRLALSPEEATQSLRFTEVRDGKDIRVVISAVAEGSAAQQSGVRPGQRLLTVSDPINTDQDLEIVPGTKVKKVYDTIQLSRATEVSFQLSRSSVEDDPSFDMAKAQQGINLPQTGGTSQGTDTPSYTSARPQGGKSEIEEKYAKRMEMRDEYMNTEPISSGNRGLFAFVFALLIVPAGIILAIAFSSGYMDTISNGVQQ</sequence>
<dbReference type="Proteomes" id="UP001314263">
    <property type="component" value="Unassembled WGS sequence"/>
</dbReference>
<evidence type="ECO:0000256" key="2">
    <source>
        <dbReference type="SAM" id="Phobius"/>
    </source>
</evidence>
<dbReference type="SUPFAM" id="SSF50156">
    <property type="entry name" value="PDZ domain-like"/>
    <property type="match status" value="1"/>
</dbReference>
<dbReference type="Gene3D" id="2.30.42.10">
    <property type="match status" value="1"/>
</dbReference>
<evidence type="ECO:0008006" key="5">
    <source>
        <dbReference type="Google" id="ProtNLM"/>
    </source>
</evidence>
<name>A0AAV1IBG9_9CHLO</name>
<evidence type="ECO:0000256" key="1">
    <source>
        <dbReference type="SAM" id="MobiDB-lite"/>
    </source>
</evidence>
<feature type="compositionally biased region" description="Polar residues" evidence="1">
    <location>
        <begin position="205"/>
        <end position="226"/>
    </location>
</feature>
<dbReference type="AlphaFoldDB" id="A0AAV1IBG9"/>
<comment type="caution">
    <text evidence="3">The sequence shown here is derived from an EMBL/GenBank/DDBJ whole genome shotgun (WGS) entry which is preliminary data.</text>
</comment>
<gene>
    <name evidence="3" type="ORF">CVIRNUC_007274</name>
</gene>
<dbReference type="InterPro" id="IPR036034">
    <property type="entry name" value="PDZ_sf"/>
</dbReference>
<protein>
    <recommendedName>
        <fullName evidence="5">PDZ domain-containing protein</fullName>
    </recommendedName>
</protein>
<feature type="compositionally biased region" description="Basic and acidic residues" evidence="1">
    <location>
        <begin position="43"/>
        <end position="53"/>
    </location>
</feature>
<keyword evidence="2" id="KW-0472">Membrane</keyword>